<evidence type="ECO:0000259" key="11">
    <source>
        <dbReference type="Pfam" id="PF19040"/>
    </source>
</evidence>
<dbReference type="GO" id="GO:0016747">
    <property type="term" value="F:acyltransferase activity, transferring groups other than amino-acyl groups"/>
    <property type="evidence" value="ECO:0007669"/>
    <property type="project" value="InterPro"/>
</dbReference>
<feature type="transmembrane region" description="Helical" evidence="9">
    <location>
        <begin position="106"/>
        <end position="125"/>
    </location>
</feature>
<name>A0A938YJ34_9ACTN</name>
<evidence type="ECO:0000256" key="2">
    <source>
        <dbReference type="ARBA" id="ARBA00022475"/>
    </source>
</evidence>
<feature type="domain" description="SGNH" evidence="11">
    <location>
        <begin position="484"/>
        <end position="706"/>
    </location>
</feature>
<evidence type="ECO:0000256" key="5">
    <source>
        <dbReference type="ARBA" id="ARBA00022989"/>
    </source>
</evidence>
<feature type="transmembrane region" description="Helical" evidence="9">
    <location>
        <begin position="230"/>
        <end position="251"/>
    </location>
</feature>
<feature type="transmembrane region" description="Helical" evidence="9">
    <location>
        <begin position="66"/>
        <end position="85"/>
    </location>
</feature>
<dbReference type="SUPFAM" id="SSF52266">
    <property type="entry name" value="SGNH hydrolase"/>
    <property type="match status" value="1"/>
</dbReference>
<dbReference type="InterPro" id="IPR002656">
    <property type="entry name" value="Acyl_transf_3_dom"/>
</dbReference>
<feature type="transmembrane region" description="Helical" evidence="9">
    <location>
        <begin position="286"/>
        <end position="307"/>
    </location>
</feature>
<dbReference type="InterPro" id="IPR050879">
    <property type="entry name" value="Acyltransferase_3"/>
</dbReference>
<evidence type="ECO:0000256" key="6">
    <source>
        <dbReference type="ARBA" id="ARBA00023136"/>
    </source>
</evidence>
<keyword evidence="2" id="KW-1003">Cell membrane</keyword>
<evidence type="ECO:0000256" key="9">
    <source>
        <dbReference type="SAM" id="Phobius"/>
    </source>
</evidence>
<evidence type="ECO:0000259" key="10">
    <source>
        <dbReference type="Pfam" id="PF01757"/>
    </source>
</evidence>
<dbReference type="RefSeq" id="WP_205255642.1">
    <property type="nucleotide sequence ID" value="NZ_BAAAPV010000002.1"/>
</dbReference>
<feature type="transmembrane region" description="Helical" evidence="9">
    <location>
        <begin position="176"/>
        <end position="192"/>
    </location>
</feature>
<feature type="region of interest" description="Disordered" evidence="8">
    <location>
        <begin position="1"/>
        <end position="24"/>
    </location>
</feature>
<dbReference type="GO" id="GO:0009103">
    <property type="term" value="P:lipopolysaccharide biosynthetic process"/>
    <property type="evidence" value="ECO:0007669"/>
    <property type="project" value="TreeGrafter"/>
</dbReference>
<reference evidence="12" key="1">
    <citation type="submission" date="2021-01" db="EMBL/GenBank/DDBJ databases">
        <title>KCTC 19127 draft genome.</title>
        <authorList>
            <person name="An D."/>
        </authorList>
    </citation>
    <scope>NUCLEOTIDE SEQUENCE</scope>
    <source>
        <strain evidence="12">KCTC 19127</strain>
    </source>
</reference>
<organism evidence="12 13">
    <name type="scientific">Nakamurella flavida</name>
    <dbReference type="NCBI Taxonomy" id="363630"/>
    <lineage>
        <taxon>Bacteria</taxon>
        <taxon>Bacillati</taxon>
        <taxon>Actinomycetota</taxon>
        <taxon>Actinomycetes</taxon>
        <taxon>Nakamurellales</taxon>
        <taxon>Nakamurellaceae</taxon>
        <taxon>Nakamurella</taxon>
    </lineage>
</organism>
<feature type="transmembrane region" description="Helical" evidence="9">
    <location>
        <begin position="38"/>
        <end position="54"/>
    </location>
</feature>
<dbReference type="Proteomes" id="UP000663801">
    <property type="component" value="Unassembled WGS sequence"/>
</dbReference>
<sequence length="713" mass="75236">MTAGLDPAPPPPAPASAPAGQETGPATELRRFRPDVEGLRAVAVLLVVLFHAGVPALRGGYVGVDVFLVISGYLITGHLLVGLLAGSGTEQRFSLAAFYARRIRRLLPAAALVVVVTVIATWASLSALQARQVGVDALWATFFGMNVHLALTGVDYQANQDPSPLQHFWSLAVEEQFYLGWPLALLAAVAVARRTGRVSPRAAVALVAGLVLVGALAYSVHLTVAEPTPAYFLTPTRAWELAAGALLAVAAPRLAGIRWLRTTPVAWAGLALVLLAATRFTPATPFPGYAAALPVAGTVLLLTAGLTRRTGLERRLLGRAPLQALGRLSYGWYLWHWPVLVLAALVAGRDLRLPEALALCAVALWMALCTSIALENPLRSMPSLVASTTRTLRLGAVLVLVTALVAAAAAVVAPRLMGVGVQAAAITDSAQLDAAVLAGQRTDAVPADLTPGLVEAADDKPALDADDGISCMVGLLTAELSADPGGSCVAGGTADGTTTVVVAGDSHAYQWIPALREIAGQRNWRLISLTKSGCPLYDVVMVNTQLKREYTECTQWREKVFERIADLRPAMVITSAAVFSEREGDFTARWTTGVTTTMERLRTLGTRPVVLADVPYPRRDVPTCLAQHPADVRDSCTPTLTDAMSDPERRRATAAAAVSAGAVVVDPQAWLCGPQRCPVIVGQYLVYSDNSHLTATYARLLAGRLADALPPLT</sequence>
<keyword evidence="7 12" id="KW-0012">Acyltransferase</keyword>
<feature type="transmembrane region" description="Helical" evidence="9">
    <location>
        <begin position="328"/>
        <end position="347"/>
    </location>
</feature>
<evidence type="ECO:0000313" key="12">
    <source>
        <dbReference type="EMBL" id="MBM9475526.1"/>
    </source>
</evidence>
<keyword evidence="5 9" id="KW-1133">Transmembrane helix</keyword>
<dbReference type="GO" id="GO:0005886">
    <property type="term" value="C:plasma membrane"/>
    <property type="evidence" value="ECO:0007669"/>
    <property type="project" value="UniProtKB-SubCell"/>
</dbReference>
<keyword evidence="6 9" id="KW-0472">Membrane</keyword>
<evidence type="ECO:0000256" key="8">
    <source>
        <dbReference type="SAM" id="MobiDB-lite"/>
    </source>
</evidence>
<protein>
    <submittedName>
        <fullName evidence="12">Acyltransferase</fullName>
    </submittedName>
</protein>
<dbReference type="PANTHER" id="PTHR23028">
    <property type="entry name" value="ACETYLTRANSFERASE"/>
    <property type="match status" value="1"/>
</dbReference>
<gene>
    <name evidence="12" type="ORF">JL107_03615</name>
</gene>
<keyword evidence="13" id="KW-1185">Reference proteome</keyword>
<feature type="transmembrane region" description="Helical" evidence="9">
    <location>
        <begin position="263"/>
        <end position="280"/>
    </location>
</feature>
<feature type="transmembrane region" description="Helical" evidence="9">
    <location>
        <begin position="204"/>
        <end position="224"/>
    </location>
</feature>
<comment type="subcellular location">
    <subcellularLocation>
        <location evidence="1">Cell membrane</location>
        <topology evidence="1">Multi-pass membrane protein</topology>
    </subcellularLocation>
</comment>
<evidence type="ECO:0000256" key="3">
    <source>
        <dbReference type="ARBA" id="ARBA00022679"/>
    </source>
</evidence>
<dbReference type="Pfam" id="PF19040">
    <property type="entry name" value="SGNH"/>
    <property type="match status" value="1"/>
</dbReference>
<proteinExistence type="predicted"/>
<feature type="domain" description="Acyltransferase 3" evidence="10">
    <location>
        <begin position="35"/>
        <end position="369"/>
    </location>
</feature>
<keyword evidence="3" id="KW-0808">Transferase</keyword>
<accession>A0A938YJ34</accession>
<comment type="caution">
    <text evidence="12">The sequence shown here is derived from an EMBL/GenBank/DDBJ whole genome shotgun (WGS) entry which is preliminary data.</text>
</comment>
<feature type="transmembrane region" description="Helical" evidence="9">
    <location>
        <begin position="353"/>
        <end position="374"/>
    </location>
</feature>
<dbReference type="AlphaFoldDB" id="A0A938YJ34"/>
<evidence type="ECO:0000256" key="4">
    <source>
        <dbReference type="ARBA" id="ARBA00022692"/>
    </source>
</evidence>
<dbReference type="PANTHER" id="PTHR23028:SF53">
    <property type="entry name" value="ACYL_TRANSF_3 DOMAIN-CONTAINING PROTEIN"/>
    <property type="match status" value="1"/>
</dbReference>
<dbReference type="InterPro" id="IPR036514">
    <property type="entry name" value="SGNH_hydro_sf"/>
</dbReference>
<evidence type="ECO:0000256" key="1">
    <source>
        <dbReference type="ARBA" id="ARBA00004651"/>
    </source>
</evidence>
<evidence type="ECO:0000313" key="13">
    <source>
        <dbReference type="Proteomes" id="UP000663801"/>
    </source>
</evidence>
<keyword evidence="4 9" id="KW-0812">Transmembrane</keyword>
<dbReference type="Gene3D" id="3.40.50.1110">
    <property type="entry name" value="SGNH hydrolase"/>
    <property type="match status" value="1"/>
</dbReference>
<evidence type="ECO:0000256" key="7">
    <source>
        <dbReference type="ARBA" id="ARBA00023315"/>
    </source>
</evidence>
<dbReference type="EMBL" id="JAERWL010000005">
    <property type="protein sequence ID" value="MBM9475526.1"/>
    <property type="molecule type" value="Genomic_DNA"/>
</dbReference>
<dbReference type="InterPro" id="IPR043968">
    <property type="entry name" value="SGNH"/>
</dbReference>
<dbReference type="Pfam" id="PF01757">
    <property type="entry name" value="Acyl_transf_3"/>
    <property type="match status" value="1"/>
</dbReference>
<feature type="transmembrane region" description="Helical" evidence="9">
    <location>
        <begin position="394"/>
        <end position="413"/>
    </location>
</feature>